<dbReference type="EMBL" id="FUIG01000070">
    <property type="protein sequence ID" value="SJM35121.1"/>
    <property type="molecule type" value="Genomic_DNA"/>
</dbReference>
<dbReference type="AlphaFoldDB" id="A0A2P9AV96"/>
<keyword evidence="2" id="KW-1185">Reference proteome</keyword>
<proteinExistence type="predicted"/>
<dbReference type="Proteomes" id="UP000245698">
    <property type="component" value="Unassembled WGS sequence"/>
</dbReference>
<organism evidence="1 2">
    <name type="scientific">Mesorhizobium delmotii</name>
    <dbReference type="NCBI Taxonomy" id="1631247"/>
    <lineage>
        <taxon>Bacteria</taxon>
        <taxon>Pseudomonadati</taxon>
        <taxon>Pseudomonadota</taxon>
        <taxon>Alphaproteobacteria</taxon>
        <taxon>Hyphomicrobiales</taxon>
        <taxon>Phyllobacteriaceae</taxon>
        <taxon>Mesorhizobium</taxon>
    </lineage>
</organism>
<reference evidence="2" key="1">
    <citation type="submission" date="2016-12" db="EMBL/GenBank/DDBJ databases">
        <authorList>
            <person name="Brunel B."/>
        </authorList>
    </citation>
    <scope>NUCLEOTIDE SEQUENCE [LARGE SCALE GENOMIC DNA]</scope>
</reference>
<evidence type="ECO:0000313" key="1">
    <source>
        <dbReference type="EMBL" id="SJM35121.1"/>
    </source>
</evidence>
<evidence type="ECO:0000313" key="2">
    <source>
        <dbReference type="Proteomes" id="UP000245698"/>
    </source>
</evidence>
<accession>A0A2P9AV96</accession>
<gene>
    <name evidence="1" type="ORF">BQ8482_60132</name>
</gene>
<sequence>MAADGAAPTEASGQLLYDTTAGALSWDVDGTGSQGDPVRVADLSGVPLTTASDFSLV</sequence>
<name>A0A2P9AV96_9HYPH</name>
<protein>
    <submittedName>
        <fullName evidence="1">Uncharacterized protein</fullName>
    </submittedName>
</protein>